<dbReference type="Pfam" id="PF24969">
    <property type="entry name" value="LRR_15"/>
    <property type="match status" value="1"/>
</dbReference>
<keyword evidence="3" id="KW-1185">Reference proteome</keyword>
<comment type="caution">
    <text evidence="2">The sequence shown here is derived from an EMBL/GenBank/DDBJ whole genome shotgun (WGS) entry which is preliminary data.</text>
</comment>
<dbReference type="AlphaFoldDB" id="A0A9P5C213"/>
<evidence type="ECO:0000259" key="1">
    <source>
        <dbReference type="Pfam" id="PF24969"/>
    </source>
</evidence>
<reference evidence="2" key="1">
    <citation type="submission" date="2019-04" db="EMBL/GenBank/DDBJ databases">
        <title>Sequencing of skin fungus with MAO and IRED activity.</title>
        <authorList>
            <person name="Marsaioli A.J."/>
            <person name="Bonatto J.M.C."/>
            <person name="Reis Junior O."/>
        </authorList>
    </citation>
    <scope>NUCLEOTIDE SEQUENCE</scope>
    <source>
        <strain evidence="2">28M1</strain>
    </source>
</reference>
<protein>
    <recommendedName>
        <fullName evidence="1">Leucine-rich repeat domain-containing protein</fullName>
    </recommendedName>
</protein>
<dbReference type="Proteomes" id="UP000758155">
    <property type="component" value="Unassembled WGS sequence"/>
</dbReference>
<sequence length="495" mass="56014">MAPLTAPWYERDEMILPSELKLYIADYLDPQSSVKFGIACKEHWQLCQPLFKKHTQAFADAPIVTAHNALDLLRATLRDPTEGWYVREISFRDRWDDPFTTPVDDAEQLQQAAGQMRSLYPHSGTDIEHECLVTQIEQGLATGHPASAVAVLLHHLPNLRTLRLTMGYDNVFEDLLQRIGVEYIDTAKRSSLPLKYLRTVSLAHYDTEGCIPPDCALPFLRLPSIHTFAASMMGGDFTRGRFESQVPFHPHPQSGIEEFFFAGCQFDSAALEYLISCTSNLKRFTYSAGGCCTSEDAYGAKIVLKALTEHARDSLEYLVLAHFMYHEEEAVVRDFYDNEKDRPTDADLSMFTKLHSLSANWAMLWPELSLQPAITHHEGGGRSESIGLSCTPLDIRDILPVSLENLHLTGVFDREEWEGVVEPLKAVNEETPNLTKDKIRVDGRVQNKFTHKDERTLVVVGGWDDNEQKMIFGGGDKAWVKRVWATDKLFEGHGW</sequence>
<dbReference type="InterPro" id="IPR056867">
    <property type="entry name" value="LRR_15"/>
</dbReference>
<evidence type="ECO:0000313" key="3">
    <source>
        <dbReference type="Proteomes" id="UP000758155"/>
    </source>
</evidence>
<feature type="domain" description="Leucine-rich repeat" evidence="1">
    <location>
        <begin position="140"/>
        <end position="436"/>
    </location>
</feature>
<organism evidence="2 3">
    <name type="scientific">Didymella heteroderae</name>
    <dbReference type="NCBI Taxonomy" id="1769908"/>
    <lineage>
        <taxon>Eukaryota</taxon>
        <taxon>Fungi</taxon>
        <taxon>Dikarya</taxon>
        <taxon>Ascomycota</taxon>
        <taxon>Pezizomycotina</taxon>
        <taxon>Dothideomycetes</taxon>
        <taxon>Pleosporomycetidae</taxon>
        <taxon>Pleosporales</taxon>
        <taxon>Pleosporineae</taxon>
        <taxon>Didymellaceae</taxon>
        <taxon>Didymella</taxon>
    </lineage>
</organism>
<proteinExistence type="predicted"/>
<dbReference type="EMBL" id="SWKV01000025">
    <property type="protein sequence ID" value="KAF3040543.1"/>
    <property type="molecule type" value="Genomic_DNA"/>
</dbReference>
<gene>
    <name evidence="2" type="ORF">E8E12_008943</name>
</gene>
<name>A0A9P5C213_9PLEO</name>
<dbReference type="OrthoDB" id="5304354at2759"/>
<evidence type="ECO:0000313" key="2">
    <source>
        <dbReference type="EMBL" id="KAF3040543.1"/>
    </source>
</evidence>
<accession>A0A9P5C213</accession>